<reference evidence="7" key="1">
    <citation type="journal article" date="2020" name="Fungal Divers.">
        <title>Resolving the Mortierellaceae phylogeny through synthesis of multi-gene phylogenetics and phylogenomics.</title>
        <authorList>
            <person name="Vandepol N."/>
            <person name="Liber J."/>
            <person name="Desiro A."/>
            <person name="Na H."/>
            <person name="Kennedy M."/>
            <person name="Barry K."/>
            <person name="Grigoriev I.V."/>
            <person name="Miller A.N."/>
            <person name="O'Donnell K."/>
            <person name="Stajich J.E."/>
            <person name="Bonito G."/>
        </authorList>
    </citation>
    <scope>NUCLEOTIDE SEQUENCE</scope>
    <source>
        <strain evidence="7">NRRL 28262</strain>
    </source>
</reference>
<dbReference type="InterPro" id="IPR004776">
    <property type="entry name" value="Mem_transp_PIN-like"/>
</dbReference>
<comment type="subcellular location">
    <subcellularLocation>
        <location evidence="1">Membrane</location>
        <topology evidence="1">Multi-pass membrane protein</topology>
    </subcellularLocation>
</comment>
<feature type="transmembrane region" description="Helical" evidence="6">
    <location>
        <begin position="48"/>
        <end position="68"/>
    </location>
</feature>
<feature type="transmembrane region" description="Helical" evidence="6">
    <location>
        <begin position="74"/>
        <end position="96"/>
    </location>
</feature>
<organism evidence="7 8">
    <name type="scientific">Linnemannia exigua</name>
    <dbReference type="NCBI Taxonomy" id="604196"/>
    <lineage>
        <taxon>Eukaryota</taxon>
        <taxon>Fungi</taxon>
        <taxon>Fungi incertae sedis</taxon>
        <taxon>Mucoromycota</taxon>
        <taxon>Mortierellomycotina</taxon>
        <taxon>Mortierellomycetes</taxon>
        <taxon>Mortierellales</taxon>
        <taxon>Mortierellaceae</taxon>
        <taxon>Linnemannia</taxon>
    </lineage>
</organism>
<gene>
    <name evidence="7" type="ORF">BGZ95_008608</name>
</gene>
<proteinExistence type="predicted"/>
<name>A0AAD4H790_9FUNG</name>
<feature type="region of interest" description="Disordered" evidence="5">
    <location>
        <begin position="420"/>
        <end position="499"/>
    </location>
</feature>
<comment type="caution">
    <text evidence="7">The sequence shown here is derived from an EMBL/GenBank/DDBJ whole genome shotgun (WGS) entry which is preliminary data.</text>
</comment>
<evidence type="ECO:0000256" key="5">
    <source>
        <dbReference type="SAM" id="MobiDB-lite"/>
    </source>
</evidence>
<evidence type="ECO:0000256" key="4">
    <source>
        <dbReference type="ARBA" id="ARBA00023136"/>
    </source>
</evidence>
<feature type="transmembrane region" description="Helical" evidence="6">
    <location>
        <begin position="361"/>
        <end position="384"/>
    </location>
</feature>
<keyword evidence="3 6" id="KW-1133">Transmembrane helix</keyword>
<keyword evidence="4 6" id="KW-0472">Membrane</keyword>
<sequence length="616" mass="67467">MALALDWSILLSAASEAVSQVLVIVLCGIILSRAGYLSNSAQKAISHVNLYFMTPCLLFTKIASTITWEQFLAFWPIPTFFVLFSTVSWTIAKYGSRFLRFNKDEEKFVIASVLFSNTNSLPMALVQSLALSAAGARLLRDEHDTQEQAAARGISYILFYAIFGNLVRWSYGFSLLVPKDAEPSHASNIDTAASAHTAPELENVLINVDESSGSGPSNPAIDTTSSSPRTLHGEHDDNYADYMGDDDDHSDDQDSQTRRNSTASLFSISRKSKRHSKSTYLQPISPPTQSLRGLSLGFSRRRNNRRRVKGSTRKMLKQKATTALERIQQVLTPPLFTALLALVIGLVPALHQLIMGTDSKIYAYVIRPIEGCGAAAIPMILLCLGAQVVHLASTNATTAATTTNDLSRPPLPQRRRSANIASVFPHAQSTSDSSSEDDGHDEDPGWLQIPMQGSRKVHIQDSRGRTSLSHASSSTTLYQQHSDQASDDELPLPGRLPSSDNGLSETGLYLRSHRYKKITPVAFTLFARMVLVPLICLPAILFHPSSMSPILTMDPTFTLTLMLLAAAPTAINMTQLCQIKGFFETEMAQVLFWSYCVLGIPCVLGWSLVGLWAAAR</sequence>
<feature type="transmembrane region" description="Helical" evidence="6">
    <location>
        <begin position="335"/>
        <end position="355"/>
    </location>
</feature>
<accession>A0AAD4H790</accession>
<feature type="transmembrane region" description="Helical" evidence="6">
    <location>
        <begin position="521"/>
        <end position="543"/>
    </location>
</feature>
<feature type="transmembrane region" description="Helical" evidence="6">
    <location>
        <begin position="17"/>
        <end position="36"/>
    </location>
</feature>
<evidence type="ECO:0008006" key="9">
    <source>
        <dbReference type="Google" id="ProtNLM"/>
    </source>
</evidence>
<protein>
    <recommendedName>
        <fullName evidence="9">Auxin efflux carrier</fullName>
    </recommendedName>
</protein>
<dbReference type="GO" id="GO:0005783">
    <property type="term" value="C:endoplasmic reticulum"/>
    <property type="evidence" value="ECO:0007669"/>
    <property type="project" value="TreeGrafter"/>
</dbReference>
<feature type="compositionally biased region" description="Acidic residues" evidence="5">
    <location>
        <begin position="243"/>
        <end position="254"/>
    </location>
</feature>
<evidence type="ECO:0000256" key="2">
    <source>
        <dbReference type="ARBA" id="ARBA00022692"/>
    </source>
</evidence>
<evidence type="ECO:0000313" key="8">
    <source>
        <dbReference type="Proteomes" id="UP001194580"/>
    </source>
</evidence>
<feature type="compositionally biased region" description="Low complexity" evidence="5">
    <location>
        <begin position="465"/>
        <end position="477"/>
    </location>
</feature>
<feature type="transmembrane region" description="Helical" evidence="6">
    <location>
        <begin position="555"/>
        <end position="571"/>
    </location>
</feature>
<dbReference type="GO" id="GO:0016020">
    <property type="term" value="C:membrane"/>
    <property type="evidence" value="ECO:0007669"/>
    <property type="project" value="UniProtKB-SubCell"/>
</dbReference>
<evidence type="ECO:0000313" key="7">
    <source>
        <dbReference type="EMBL" id="KAG0275591.1"/>
    </source>
</evidence>
<dbReference type="PANTHER" id="PTHR31794:SF2">
    <property type="entry name" value="AUXIN EFFLUX TRANSPORTER FAMILY PROTEIN (EUROFUNG)"/>
    <property type="match status" value="1"/>
</dbReference>
<dbReference type="GO" id="GO:0055085">
    <property type="term" value="P:transmembrane transport"/>
    <property type="evidence" value="ECO:0007669"/>
    <property type="project" value="InterPro"/>
</dbReference>
<keyword evidence="2 6" id="KW-0812">Transmembrane</keyword>
<dbReference type="Proteomes" id="UP001194580">
    <property type="component" value="Unassembled WGS sequence"/>
</dbReference>
<keyword evidence="8" id="KW-1185">Reference proteome</keyword>
<dbReference type="AlphaFoldDB" id="A0AAD4H790"/>
<feature type="region of interest" description="Disordered" evidence="5">
    <location>
        <begin position="208"/>
        <end position="294"/>
    </location>
</feature>
<feature type="transmembrane region" description="Helical" evidence="6">
    <location>
        <begin position="592"/>
        <end position="615"/>
    </location>
</feature>
<dbReference type="EMBL" id="JAAAIL010000460">
    <property type="protein sequence ID" value="KAG0275591.1"/>
    <property type="molecule type" value="Genomic_DNA"/>
</dbReference>
<evidence type="ECO:0000256" key="1">
    <source>
        <dbReference type="ARBA" id="ARBA00004141"/>
    </source>
</evidence>
<evidence type="ECO:0000256" key="6">
    <source>
        <dbReference type="SAM" id="Phobius"/>
    </source>
</evidence>
<dbReference type="PANTHER" id="PTHR31794">
    <property type="entry name" value="AUXIN EFFLUX TRANSPORTER FAMILY PROTEIN (EUROFUNG)"/>
    <property type="match status" value="1"/>
</dbReference>
<dbReference type="Pfam" id="PF03547">
    <property type="entry name" value="Mem_trans"/>
    <property type="match status" value="2"/>
</dbReference>
<feature type="compositionally biased region" description="Polar residues" evidence="5">
    <location>
        <begin position="209"/>
        <end position="229"/>
    </location>
</feature>
<evidence type="ECO:0000256" key="3">
    <source>
        <dbReference type="ARBA" id="ARBA00022989"/>
    </source>
</evidence>